<comment type="similarity">
    <text evidence="2">Belongs to the TonB family.</text>
</comment>
<protein>
    <recommendedName>
        <fullName evidence="10">TonB C-terminal domain-containing protein</fullName>
    </recommendedName>
</protein>
<evidence type="ECO:0000256" key="3">
    <source>
        <dbReference type="ARBA" id="ARBA00022448"/>
    </source>
</evidence>
<sequence>MRHSLTGISWGAIAIIALSSPAYGNSDPLSLKRELEDAHDQYQQFSDNGDLPNAERLGILALELSEQIYGTDHPNTAVLSFNLAKTLNAFTSFRWRGLRVAELVVARYRRVYGENADETVVPMTLLIQALAKGLQSNSFGDEQTKRHRQMYVLVGLAERIAKRSNEATLLPDLYQNISKIGLRDSRRYSVEAEDLYEQIYGRKHVQTLIAAMNAASFKNRDAQNKAYERILRNGKDVEGFSRYQFATHQKLSINYLEIGDERKATEHLQAAGLLTTGHQDANYAPIYKKPPVYPRRAVVRGIEGYVLLEFTVTREGGIRDPKVIDANPPRIFDQAALDAVGQFRYIPRVVNGEPVEVDGVTNRIAFSFND</sequence>
<keyword evidence="8" id="KW-1133">Transmembrane helix</keyword>
<keyword evidence="3" id="KW-0813">Transport</keyword>
<dbReference type="SUPFAM" id="SSF74653">
    <property type="entry name" value="TolA/TonB C-terminal domain"/>
    <property type="match status" value="1"/>
</dbReference>
<dbReference type="EMBL" id="UINC01000805">
    <property type="protein sequence ID" value="SUZ61461.1"/>
    <property type="molecule type" value="Genomic_DNA"/>
</dbReference>
<dbReference type="Pfam" id="PF03544">
    <property type="entry name" value="TonB_C"/>
    <property type="match status" value="1"/>
</dbReference>
<dbReference type="NCBIfam" id="TIGR01352">
    <property type="entry name" value="tonB_Cterm"/>
    <property type="match status" value="1"/>
</dbReference>
<evidence type="ECO:0000256" key="6">
    <source>
        <dbReference type="ARBA" id="ARBA00022692"/>
    </source>
</evidence>
<dbReference type="GO" id="GO:0005886">
    <property type="term" value="C:plasma membrane"/>
    <property type="evidence" value="ECO:0007669"/>
    <property type="project" value="UniProtKB-SubCell"/>
</dbReference>
<evidence type="ECO:0000256" key="1">
    <source>
        <dbReference type="ARBA" id="ARBA00004383"/>
    </source>
</evidence>
<dbReference type="InterPro" id="IPR003538">
    <property type="entry name" value="TonB"/>
</dbReference>
<dbReference type="InterPro" id="IPR037682">
    <property type="entry name" value="TonB_C"/>
</dbReference>
<dbReference type="PANTHER" id="PTHR33446:SF14">
    <property type="entry name" value="PROTEIN TONB"/>
    <property type="match status" value="1"/>
</dbReference>
<organism evidence="11">
    <name type="scientific">marine metagenome</name>
    <dbReference type="NCBI Taxonomy" id="408172"/>
    <lineage>
        <taxon>unclassified sequences</taxon>
        <taxon>metagenomes</taxon>
        <taxon>ecological metagenomes</taxon>
    </lineage>
</organism>
<evidence type="ECO:0000256" key="8">
    <source>
        <dbReference type="ARBA" id="ARBA00022989"/>
    </source>
</evidence>
<dbReference type="GO" id="GO:0055085">
    <property type="term" value="P:transmembrane transport"/>
    <property type="evidence" value="ECO:0007669"/>
    <property type="project" value="InterPro"/>
</dbReference>
<dbReference type="InterPro" id="IPR006260">
    <property type="entry name" value="TonB/TolA_C"/>
</dbReference>
<keyword evidence="7" id="KW-0653">Protein transport</keyword>
<gene>
    <name evidence="11" type="ORF">METZ01_LOCUS14315</name>
</gene>
<comment type="subcellular location">
    <subcellularLocation>
        <location evidence="1">Cell inner membrane</location>
        <topology evidence="1">Single-pass membrane protein</topology>
        <orientation evidence="1">Periplasmic side</orientation>
    </subcellularLocation>
</comment>
<keyword evidence="6" id="KW-0812">Transmembrane</keyword>
<proteinExistence type="inferred from homology"/>
<evidence type="ECO:0000256" key="7">
    <source>
        <dbReference type="ARBA" id="ARBA00022927"/>
    </source>
</evidence>
<dbReference type="InterPro" id="IPR011990">
    <property type="entry name" value="TPR-like_helical_dom_sf"/>
</dbReference>
<name>A0A381P3H3_9ZZZZ</name>
<evidence type="ECO:0000259" key="10">
    <source>
        <dbReference type="PROSITE" id="PS52015"/>
    </source>
</evidence>
<dbReference type="Gene3D" id="1.25.40.10">
    <property type="entry name" value="Tetratricopeptide repeat domain"/>
    <property type="match status" value="1"/>
</dbReference>
<dbReference type="Gene3D" id="3.30.1150.10">
    <property type="match status" value="1"/>
</dbReference>
<reference evidence="11" key="1">
    <citation type="submission" date="2018-05" db="EMBL/GenBank/DDBJ databases">
        <authorList>
            <person name="Lanie J.A."/>
            <person name="Ng W.-L."/>
            <person name="Kazmierczak K.M."/>
            <person name="Andrzejewski T.M."/>
            <person name="Davidsen T.M."/>
            <person name="Wayne K.J."/>
            <person name="Tettelin H."/>
            <person name="Glass J.I."/>
            <person name="Rusch D."/>
            <person name="Podicherti R."/>
            <person name="Tsui H.-C.T."/>
            <person name="Winkler M.E."/>
        </authorList>
    </citation>
    <scope>NUCLEOTIDE SEQUENCE</scope>
</reference>
<dbReference type="GO" id="GO:0031992">
    <property type="term" value="F:energy transducer activity"/>
    <property type="evidence" value="ECO:0007669"/>
    <property type="project" value="InterPro"/>
</dbReference>
<dbReference type="InterPro" id="IPR051045">
    <property type="entry name" value="TonB-dependent_transducer"/>
</dbReference>
<keyword evidence="9" id="KW-0472">Membrane</keyword>
<evidence type="ECO:0000313" key="11">
    <source>
        <dbReference type="EMBL" id="SUZ61461.1"/>
    </source>
</evidence>
<dbReference type="AlphaFoldDB" id="A0A381P3H3"/>
<dbReference type="PROSITE" id="PS52015">
    <property type="entry name" value="TONB_CTD"/>
    <property type="match status" value="1"/>
</dbReference>
<dbReference type="PRINTS" id="PR01374">
    <property type="entry name" value="TONBPROTEIN"/>
</dbReference>
<dbReference type="GO" id="GO:0030288">
    <property type="term" value="C:outer membrane-bounded periplasmic space"/>
    <property type="evidence" value="ECO:0007669"/>
    <property type="project" value="InterPro"/>
</dbReference>
<evidence type="ECO:0000256" key="5">
    <source>
        <dbReference type="ARBA" id="ARBA00022519"/>
    </source>
</evidence>
<keyword evidence="5" id="KW-0997">Cell inner membrane</keyword>
<evidence type="ECO:0000256" key="9">
    <source>
        <dbReference type="ARBA" id="ARBA00023136"/>
    </source>
</evidence>
<dbReference type="GO" id="GO:0015031">
    <property type="term" value="P:protein transport"/>
    <property type="evidence" value="ECO:0007669"/>
    <property type="project" value="UniProtKB-KW"/>
</dbReference>
<dbReference type="GO" id="GO:0015891">
    <property type="term" value="P:siderophore transport"/>
    <property type="evidence" value="ECO:0007669"/>
    <property type="project" value="InterPro"/>
</dbReference>
<evidence type="ECO:0000256" key="2">
    <source>
        <dbReference type="ARBA" id="ARBA00006555"/>
    </source>
</evidence>
<evidence type="ECO:0000256" key="4">
    <source>
        <dbReference type="ARBA" id="ARBA00022475"/>
    </source>
</evidence>
<accession>A0A381P3H3</accession>
<feature type="domain" description="TonB C-terminal" evidence="10">
    <location>
        <begin position="278"/>
        <end position="370"/>
    </location>
</feature>
<dbReference type="PANTHER" id="PTHR33446">
    <property type="entry name" value="PROTEIN TONB-RELATED"/>
    <property type="match status" value="1"/>
</dbReference>
<keyword evidence="4" id="KW-1003">Cell membrane</keyword>